<feature type="compositionally biased region" description="Basic and acidic residues" evidence="1">
    <location>
        <begin position="198"/>
        <end position="224"/>
    </location>
</feature>
<comment type="caution">
    <text evidence="2">The sequence shown here is derived from an EMBL/GenBank/DDBJ whole genome shotgun (WGS) entry which is preliminary data.</text>
</comment>
<keyword evidence="3" id="KW-1185">Reference proteome</keyword>
<dbReference type="EMBL" id="RRYP01005715">
    <property type="protein sequence ID" value="TNV81808.1"/>
    <property type="molecule type" value="Genomic_DNA"/>
</dbReference>
<name>A0A8J8NVC1_HALGN</name>
<organism evidence="2 3">
    <name type="scientific">Halteria grandinella</name>
    <dbReference type="NCBI Taxonomy" id="5974"/>
    <lineage>
        <taxon>Eukaryota</taxon>
        <taxon>Sar</taxon>
        <taxon>Alveolata</taxon>
        <taxon>Ciliophora</taxon>
        <taxon>Intramacronucleata</taxon>
        <taxon>Spirotrichea</taxon>
        <taxon>Stichotrichia</taxon>
        <taxon>Sporadotrichida</taxon>
        <taxon>Halteriidae</taxon>
        <taxon>Halteria</taxon>
    </lineage>
</organism>
<evidence type="ECO:0000313" key="2">
    <source>
        <dbReference type="EMBL" id="TNV81808.1"/>
    </source>
</evidence>
<accession>A0A8J8NVC1</accession>
<protein>
    <submittedName>
        <fullName evidence="2">Uncharacterized protein</fullName>
    </submittedName>
</protein>
<sequence length="231" mass="27214">MEQLPKSKPEVFLDKQKAMSLIISALYFPKKGDKAKPYQSKLNDLMNYEHVLFTPLSGDEDFDYFPTNTRGGDITLDPFIPETPQQTITRVQEATRTATFDYRIYEELRLIKKELRQGRAMRNLVKLLGKDGNMEEAEERGEQQEERKEEDDEDDDDFSMSVSMGGMDYGQNREEYDEGAGWQEDEEEGRGDEEDDAEWRRFKDYNIKREQFGQMEAHDQLNDDKDWEDIE</sequence>
<evidence type="ECO:0000313" key="3">
    <source>
        <dbReference type="Proteomes" id="UP000785679"/>
    </source>
</evidence>
<feature type="compositionally biased region" description="Acidic residues" evidence="1">
    <location>
        <begin position="175"/>
        <end position="197"/>
    </location>
</feature>
<feature type="compositionally biased region" description="Acidic residues" evidence="1">
    <location>
        <begin position="148"/>
        <end position="158"/>
    </location>
</feature>
<reference evidence="2" key="1">
    <citation type="submission" date="2019-06" db="EMBL/GenBank/DDBJ databases">
        <authorList>
            <person name="Zheng W."/>
        </authorList>
    </citation>
    <scope>NUCLEOTIDE SEQUENCE</scope>
    <source>
        <strain evidence="2">QDHG01</strain>
    </source>
</reference>
<evidence type="ECO:0000256" key="1">
    <source>
        <dbReference type="SAM" id="MobiDB-lite"/>
    </source>
</evidence>
<dbReference type="AlphaFoldDB" id="A0A8J8NVC1"/>
<dbReference type="OrthoDB" id="10667926at2759"/>
<proteinExistence type="predicted"/>
<gene>
    <name evidence="2" type="ORF">FGO68_gene5637</name>
</gene>
<feature type="region of interest" description="Disordered" evidence="1">
    <location>
        <begin position="132"/>
        <end position="231"/>
    </location>
</feature>
<dbReference type="Proteomes" id="UP000785679">
    <property type="component" value="Unassembled WGS sequence"/>
</dbReference>